<dbReference type="EMBL" id="CU367853">
    <property type="protein sequence ID" value="CAO79503.1"/>
    <property type="molecule type" value="Genomic_DNA"/>
</dbReference>
<dbReference type="GO" id="GO:0009052">
    <property type="term" value="P:pentose-phosphate shunt, non-oxidative branch"/>
    <property type="evidence" value="ECO:0007669"/>
    <property type="project" value="TreeGrafter"/>
</dbReference>
<dbReference type="SUPFAM" id="SSF89623">
    <property type="entry name" value="Ribose/Galactose isomerase RpiB/AlsB"/>
    <property type="match status" value="1"/>
</dbReference>
<dbReference type="GO" id="GO:0004751">
    <property type="term" value="F:ribose-5-phosphate isomerase activity"/>
    <property type="evidence" value="ECO:0007669"/>
    <property type="project" value="UniProtKB-EC"/>
</dbReference>
<protein>
    <submittedName>
        <fullName evidence="2">Putative ribose-5-phosphate isomerase B (Phosphoriboisomerase B)</fullName>
        <ecNumber evidence="2">5.3.1.6</ecNumber>
    </submittedName>
</protein>
<dbReference type="InterPro" id="IPR036569">
    <property type="entry name" value="RpiB_LacA_LacB_sf"/>
</dbReference>
<dbReference type="InterPro" id="IPR003500">
    <property type="entry name" value="RpiB_LacA_LacB"/>
</dbReference>
<dbReference type="PANTHER" id="PTHR30345">
    <property type="entry name" value="RIBOSE-5-PHOSPHATE ISOMERASE B"/>
    <property type="match status" value="1"/>
</dbReference>
<reference evidence="2" key="1">
    <citation type="submission" date="2007-07" db="EMBL/GenBank/DDBJ databases">
        <authorList>
            <person name="Genoscope"/>
        </authorList>
    </citation>
    <scope>NUCLEOTIDE SEQUENCE</scope>
</reference>
<dbReference type="NCBIfam" id="TIGR00689">
    <property type="entry name" value="rpiB_lacA_lacB"/>
    <property type="match status" value="1"/>
</dbReference>
<evidence type="ECO:0000256" key="1">
    <source>
        <dbReference type="ARBA" id="ARBA00008754"/>
    </source>
</evidence>
<dbReference type="PIRSF" id="PIRSF005384">
    <property type="entry name" value="RpiB_LacA_B"/>
    <property type="match status" value="1"/>
</dbReference>
<dbReference type="AlphaFoldDB" id="B0KVB8"/>
<organism evidence="2">
    <name type="scientific">uncultured candidate division WWE3 bacterium EJ0ADIGA11YD11</name>
    <dbReference type="NCBI Taxonomy" id="500145"/>
    <lineage>
        <taxon>Bacteria</taxon>
        <taxon>Katanobacteria</taxon>
        <taxon>environmental samples</taxon>
    </lineage>
</organism>
<gene>
    <name evidence="2" type="ORF">WWE3-TFM_13</name>
</gene>
<dbReference type="Pfam" id="PF02502">
    <property type="entry name" value="LacAB_rpiB"/>
    <property type="match status" value="1"/>
</dbReference>
<dbReference type="GO" id="GO:0019316">
    <property type="term" value="P:D-allose catabolic process"/>
    <property type="evidence" value="ECO:0007669"/>
    <property type="project" value="TreeGrafter"/>
</dbReference>
<comment type="similarity">
    <text evidence="1">Belongs to the LacAB/RpiB family.</text>
</comment>
<dbReference type="NCBIfam" id="NF004051">
    <property type="entry name" value="PRK05571.1"/>
    <property type="match status" value="1"/>
</dbReference>
<sequence length="149" mass="16962">MIYISSDHRGYELKNYLIKELTPKGTIVMDLGPFNFNQDDDYPDYAKLVAKKIQENPHNMGILICANGVGMSIAANKFKGVRASISWNSKHAATSRNDDKTNILVLPSDFITKEEALEITQTWLSTDFSGEERHLRRIMKITSFEESNF</sequence>
<evidence type="ECO:0000313" key="2">
    <source>
        <dbReference type="EMBL" id="CAO79503.1"/>
    </source>
</evidence>
<dbReference type="EC" id="5.3.1.6" evidence="2"/>
<name>B0KVB8_UNCKA</name>
<reference evidence="2" key="2">
    <citation type="journal article" date="2008" name="Environ. Microbiol.">
        <title>Discovery and characterization of a new bacterial candidate division by an anaerobic sludge digester metagenomic approach.</title>
        <authorList>
            <person name="Guermazi S."/>
            <person name="Daegelen P."/>
            <person name="Dauga C."/>
            <person name="Riviere D."/>
            <person name="Boucher T."/>
            <person name="Godon J.J."/>
            <person name="Gyapay G."/>
            <person name="Sghir A."/>
            <person name="Pelletier E."/>
            <person name="Weissenbach J."/>
            <person name="Le Paslier D."/>
        </authorList>
    </citation>
    <scope>NUCLEOTIDE SEQUENCE</scope>
</reference>
<proteinExistence type="inferred from homology"/>
<keyword evidence="2" id="KW-0413">Isomerase</keyword>
<dbReference type="PANTHER" id="PTHR30345:SF0">
    <property type="entry name" value="DNA DAMAGE-REPAIR_TOLERATION PROTEIN DRT102"/>
    <property type="match status" value="1"/>
</dbReference>
<accession>B0KVB8</accession>
<dbReference type="Gene3D" id="3.40.1400.10">
    <property type="entry name" value="Sugar-phosphate isomerase, RpiB/LacA/LacB"/>
    <property type="match status" value="1"/>
</dbReference>